<gene>
    <name evidence="2" type="ORF">FKR81_23005</name>
</gene>
<reference evidence="2 3" key="1">
    <citation type="submission" date="2019-07" db="EMBL/GenBank/DDBJ databases">
        <title>Lentzea xizangensis sp. nov., isolated from Qinghai-Tibetan Plateau Soils.</title>
        <authorList>
            <person name="Huang J."/>
        </authorList>
    </citation>
    <scope>NUCLEOTIDE SEQUENCE [LARGE SCALE GENOMIC DNA]</scope>
    <source>
        <strain evidence="2 3">FXJ1.1311</strain>
    </source>
</reference>
<dbReference type="PANTHER" id="PTHR38588">
    <property type="entry name" value="BLL0334 PROTEIN"/>
    <property type="match status" value="1"/>
</dbReference>
<proteinExistence type="predicted"/>
<dbReference type="InterPro" id="IPR023393">
    <property type="entry name" value="START-like_dom_sf"/>
</dbReference>
<organism evidence="2 3">
    <name type="scientific">Lentzea tibetensis</name>
    <dbReference type="NCBI Taxonomy" id="2591470"/>
    <lineage>
        <taxon>Bacteria</taxon>
        <taxon>Bacillati</taxon>
        <taxon>Actinomycetota</taxon>
        <taxon>Actinomycetes</taxon>
        <taxon>Pseudonocardiales</taxon>
        <taxon>Pseudonocardiaceae</taxon>
        <taxon>Lentzea</taxon>
    </lineage>
</organism>
<keyword evidence="1" id="KW-0472">Membrane</keyword>
<dbReference type="Gene3D" id="3.30.530.20">
    <property type="match status" value="1"/>
</dbReference>
<keyword evidence="3" id="KW-1185">Reference proteome</keyword>
<dbReference type="AlphaFoldDB" id="A0A563EQY6"/>
<evidence type="ECO:0000256" key="1">
    <source>
        <dbReference type="SAM" id="Phobius"/>
    </source>
</evidence>
<dbReference type="PANTHER" id="PTHR38588:SF1">
    <property type="entry name" value="BLL0334 PROTEIN"/>
    <property type="match status" value="1"/>
</dbReference>
<dbReference type="RefSeq" id="WP_146354205.1">
    <property type="nucleotide sequence ID" value="NZ_VOBR01000014.1"/>
</dbReference>
<evidence type="ECO:0000313" key="3">
    <source>
        <dbReference type="Proteomes" id="UP000316639"/>
    </source>
</evidence>
<evidence type="ECO:0000313" key="2">
    <source>
        <dbReference type="EMBL" id="TWP50091.1"/>
    </source>
</evidence>
<feature type="transmembrane region" description="Helical" evidence="1">
    <location>
        <begin position="173"/>
        <end position="192"/>
    </location>
</feature>
<comment type="caution">
    <text evidence="2">The sequence shown here is derived from an EMBL/GenBank/DDBJ whole genome shotgun (WGS) entry which is preliminary data.</text>
</comment>
<keyword evidence="1" id="KW-0812">Transmembrane</keyword>
<dbReference type="SUPFAM" id="SSF55961">
    <property type="entry name" value="Bet v1-like"/>
    <property type="match status" value="1"/>
</dbReference>
<dbReference type="CDD" id="cd07823">
    <property type="entry name" value="SRPBCC_5"/>
    <property type="match status" value="1"/>
</dbReference>
<sequence>MKLEHRFTVPAPLDQVWEALLDPERVAPCMPGATLSGVDGKTFSGTVKVKLGPVNLLYRGTGEFVDIDPVAHSLVLRASGKDTRGNGTARATVTVHVDEEVRVETDLSITGRPAQLGRGLIAEVGGKIVAQFAESLATELEPGEAGDVQQQHLRVVRDEPEPIDLIGTAGVPVLKRLLPVLAVALVVIVFVLRRRRNR</sequence>
<dbReference type="InterPro" id="IPR010419">
    <property type="entry name" value="CO_DH_gsu"/>
</dbReference>
<accession>A0A563EQY6</accession>
<keyword evidence="1" id="KW-1133">Transmembrane helix</keyword>
<dbReference type="OrthoDB" id="9808623at2"/>
<dbReference type="Pfam" id="PF06240">
    <property type="entry name" value="COXG"/>
    <property type="match status" value="1"/>
</dbReference>
<dbReference type="EMBL" id="VOBR01000014">
    <property type="protein sequence ID" value="TWP50091.1"/>
    <property type="molecule type" value="Genomic_DNA"/>
</dbReference>
<name>A0A563EQY6_9PSEU</name>
<protein>
    <submittedName>
        <fullName evidence="2">Carbon monoxide dehydrogenase</fullName>
    </submittedName>
</protein>
<dbReference type="Proteomes" id="UP000316639">
    <property type="component" value="Unassembled WGS sequence"/>
</dbReference>